<name>A0ABS2ES51_9LACO</name>
<comment type="caution">
    <text evidence="1">The sequence shown here is derived from an EMBL/GenBank/DDBJ whole genome shotgun (WGS) entry which is preliminary data.</text>
</comment>
<accession>A0ABS2ES51</accession>
<protein>
    <submittedName>
        <fullName evidence="1">6-phospho-beta-glucosidase</fullName>
    </submittedName>
</protein>
<keyword evidence="2" id="KW-1185">Reference proteome</keyword>
<reference evidence="1 2" key="1">
    <citation type="journal article" date="2021" name="Sci. Rep.">
        <title>The distribution of antibiotic resistance genes in chicken gut microbiota commensals.</title>
        <authorList>
            <person name="Juricova H."/>
            <person name="Matiasovicova J."/>
            <person name="Kubasova T."/>
            <person name="Cejkova D."/>
            <person name="Rychlik I."/>
        </authorList>
    </citation>
    <scope>NUCLEOTIDE SEQUENCE [LARGE SCALE GENOMIC DNA]</scope>
    <source>
        <strain evidence="1 2">An810</strain>
    </source>
</reference>
<gene>
    <name evidence="1" type="ORF">H5993_09250</name>
</gene>
<organism evidence="1 2">
    <name type="scientific">Limosilactobacillus alvi</name>
    <dbReference type="NCBI Taxonomy" id="990412"/>
    <lineage>
        <taxon>Bacteria</taxon>
        <taxon>Bacillati</taxon>
        <taxon>Bacillota</taxon>
        <taxon>Bacilli</taxon>
        <taxon>Lactobacillales</taxon>
        <taxon>Lactobacillaceae</taxon>
        <taxon>Limosilactobacillus</taxon>
    </lineage>
</organism>
<dbReference type="InterPro" id="IPR015955">
    <property type="entry name" value="Lactate_DH/Glyco_Ohase_4_C"/>
</dbReference>
<dbReference type="Gene3D" id="3.90.110.10">
    <property type="entry name" value="Lactate dehydrogenase/glycoside hydrolase, family 4, C-terminal"/>
    <property type="match status" value="1"/>
</dbReference>
<dbReference type="EMBL" id="JACJJQ010000101">
    <property type="protein sequence ID" value="MBM6754896.1"/>
    <property type="molecule type" value="Genomic_DNA"/>
</dbReference>
<dbReference type="SUPFAM" id="SSF56327">
    <property type="entry name" value="LDH C-terminal domain-like"/>
    <property type="match status" value="1"/>
</dbReference>
<evidence type="ECO:0000313" key="2">
    <source>
        <dbReference type="Proteomes" id="UP000776629"/>
    </source>
</evidence>
<feature type="non-terminal residue" evidence="1">
    <location>
        <position position="1"/>
    </location>
</feature>
<proteinExistence type="predicted"/>
<evidence type="ECO:0000313" key="1">
    <source>
        <dbReference type="EMBL" id="MBM6754896.1"/>
    </source>
</evidence>
<dbReference type="Proteomes" id="UP000776629">
    <property type="component" value="Unassembled WGS sequence"/>
</dbReference>
<sequence>AAVNRSRTAALLALSHHPLVDSVHVAEQLLDDFADAFDGLEYLKDAHA</sequence>